<evidence type="ECO:0000313" key="4">
    <source>
        <dbReference type="Proteomes" id="UP000182034"/>
    </source>
</evidence>
<dbReference type="PANTHER" id="PTHR34220">
    <property type="entry name" value="SENSOR HISTIDINE KINASE YPDA"/>
    <property type="match status" value="1"/>
</dbReference>
<dbReference type="EMBL" id="FPKW01000013">
    <property type="protein sequence ID" value="SFZ95869.1"/>
    <property type="molecule type" value="Genomic_DNA"/>
</dbReference>
<keyword evidence="3" id="KW-0418">Kinase</keyword>
<name>A0A1K2ITU8_9FLAO</name>
<dbReference type="RefSeq" id="WP_072411289.1">
    <property type="nucleotide sequence ID" value="NZ_FPKW01000013.1"/>
</dbReference>
<dbReference type="GO" id="GO:0016020">
    <property type="term" value="C:membrane"/>
    <property type="evidence" value="ECO:0007669"/>
    <property type="project" value="InterPro"/>
</dbReference>
<feature type="transmembrane region" description="Helical" evidence="1">
    <location>
        <begin position="66"/>
        <end position="86"/>
    </location>
</feature>
<dbReference type="AlphaFoldDB" id="A0A1K2ITU8"/>
<dbReference type="InterPro" id="IPR050640">
    <property type="entry name" value="Bact_2-comp_sensor_kinase"/>
</dbReference>
<evidence type="ECO:0000259" key="2">
    <source>
        <dbReference type="Pfam" id="PF06580"/>
    </source>
</evidence>
<keyword evidence="3" id="KW-0808">Transferase</keyword>
<dbReference type="GO" id="GO:0000155">
    <property type="term" value="F:phosphorelay sensor kinase activity"/>
    <property type="evidence" value="ECO:0007669"/>
    <property type="project" value="InterPro"/>
</dbReference>
<evidence type="ECO:0000313" key="3">
    <source>
        <dbReference type="EMBL" id="SFZ95869.1"/>
    </source>
</evidence>
<feature type="domain" description="Signal transduction histidine kinase internal region" evidence="2">
    <location>
        <begin position="150"/>
        <end position="226"/>
    </location>
</feature>
<keyword evidence="1" id="KW-0472">Membrane</keyword>
<keyword evidence="1" id="KW-0812">Transmembrane</keyword>
<feature type="transmembrane region" description="Helical" evidence="1">
    <location>
        <begin position="7"/>
        <end position="28"/>
    </location>
</feature>
<dbReference type="OrthoDB" id="9809908at2"/>
<feature type="transmembrane region" description="Helical" evidence="1">
    <location>
        <begin position="106"/>
        <end position="130"/>
    </location>
</feature>
<protein>
    <submittedName>
        <fullName evidence="3">Histidine kinase</fullName>
    </submittedName>
</protein>
<gene>
    <name evidence="3" type="ORF">SAMN05216324_11377</name>
</gene>
<proteinExistence type="predicted"/>
<dbReference type="Pfam" id="PF06580">
    <property type="entry name" value="His_kinase"/>
    <property type="match status" value="1"/>
</dbReference>
<accession>A0A1K2ITU8</accession>
<dbReference type="STRING" id="1612149.SAMN05216324_11377"/>
<keyword evidence="1" id="KW-1133">Transmembrane helix</keyword>
<dbReference type="InterPro" id="IPR010559">
    <property type="entry name" value="Sig_transdc_His_kin_internal"/>
</dbReference>
<keyword evidence="4" id="KW-1185">Reference proteome</keyword>
<feature type="transmembrane region" description="Helical" evidence="1">
    <location>
        <begin position="34"/>
        <end position="54"/>
    </location>
</feature>
<dbReference type="Proteomes" id="UP000182034">
    <property type="component" value="Unassembled WGS sequence"/>
</dbReference>
<reference evidence="4" key="1">
    <citation type="submission" date="2016-10" db="EMBL/GenBank/DDBJ databases">
        <authorList>
            <person name="Varghese N."/>
            <person name="Submissions S."/>
        </authorList>
    </citation>
    <scope>NUCLEOTIDE SEQUENCE [LARGE SCALE GENOMIC DNA]</scope>
    <source>
        <strain evidence="4">SUR2</strain>
    </source>
</reference>
<evidence type="ECO:0000256" key="1">
    <source>
        <dbReference type="SAM" id="Phobius"/>
    </source>
</evidence>
<sequence>MKANKLIYLHIFFWGIYSIGSVLIPYFVFHTERIILNITFFFTSFICFYVNYFLVAPNFFDAGKWYKSVIAFLLSASCFVLVRYSVEEILLPATVGLRNYKEGTNFGFYFFDNIFYSSTTIFISTTFWFFKYFVDVEKEKAELIEARKTAELQALKTQINPHFIFNSLNNIYSLVYQKSDKALPALEELSQLLRYSTKDLEKDVITLDKEIGYIDSLTALEKLRLKAPELLTVEKIINYPKLNISPMILVPFVENAFKHGDFREKGFEMKLSDDNQILHFYLLNFKKDRMKDSTSGIGIDNVKKRLEILYPKKYELNINESETEFVVDLKIDLRNE</sequence>
<organism evidence="3 4">
    <name type="scientific">Chryseobacterium limigenitum</name>
    <dbReference type="NCBI Taxonomy" id="1612149"/>
    <lineage>
        <taxon>Bacteria</taxon>
        <taxon>Pseudomonadati</taxon>
        <taxon>Bacteroidota</taxon>
        <taxon>Flavobacteriia</taxon>
        <taxon>Flavobacteriales</taxon>
        <taxon>Weeksellaceae</taxon>
        <taxon>Chryseobacterium group</taxon>
        <taxon>Chryseobacterium</taxon>
    </lineage>
</organism>
<dbReference type="PANTHER" id="PTHR34220:SF7">
    <property type="entry name" value="SENSOR HISTIDINE KINASE YPDA"/>
    <property type="match status" value="1"/>
</dbReference>